<name>A0ABW7YXC5_9ACTN</name>
<reference evidence="2 3" key="1">
    <citation type="submission" date="2024-10" db="EMBL/GenBank/DDBJ databases">
        <title>The Natural Products Discovery Center: Release of the First 8490 Sequenced Strains for Exploring Actinobacteria Biosynthetic Diversity.</title>
        <authorList>
            <person name="Kalkreuter E."/>
            <person name="Kautsar S.A."/>
            <person name="Yang D."/>
            <person name="Bader C.D."/>
            <person name="Teijaro C.N."/>
            <person name="Fluegel L."/>
            <person name="Davis C.M."/>
            <person name="Simpson J.R."/>
            <person name="Lauterbach L."/>
            <person name="Steele A.D."/>
            <person name="Gui C."/>
            <person name="Meng S."/>
            <person name="Li G."/>
            <person name="Viehrig K."/>
            <person name="Ye F."/>
            <person name="Su P."/>
            <person name="Kiefer A.F."/>
            <person name="Nichols A."/>
            <person name="Cepeda A.J."/>
            <person name="Yan W."/>
            <person name="Fan B."/>
            <person name="Jiang Y."/>
            <person name="Adhikari A."/>
            <person name="Zheng C.-J."/>
            <person name="Schuster L."/>
            <person name="Cowan T.M."/>
            <person name="Smanski M.J."/>
            <person name="Chevrette M.G."/>
            <person name="De Carvalho L.P.S."/>
            <person name="Shen B."/>
        </authorList>
    </citation>
    <scope>NUCLEOTIDE SEQUENCE [LARGE SCALE GENOMIC DNA]</scope>
    <source>
        <strain evidence="2 3">NPDC050545</strain>
    </source>
</reference>
<evidence type="ECO:0000313" key="2">
    <source>
        <dbReference type="EMBL" id="MFI6499129.1"/>
    </source>
</evidence>
<dbReference type="InterPro" id="IPR006311">
    <property type="entry name" value="TAT_signal"/>
</dbReference>
<accession>A0ABW7YXC5</accession>
<protein>
    <submittedName>
        <fullName evidence="2">Tyrosinase family oxidase copper chaperone</fullName>
    </submittedName>
</protein>
<dbReference type="Gene3D" id="3.30.1880.10">
    <property type="entry name" value="protein ne1242 domain like"/>
    <property type="match status" value="1"/>
</dbReference>
<evidence type="ECO:0000256" key="1">
    <source>
        <dbReference type="ARBA" id="ARBA00009871"/>
    </source>
</evidence>
<gene>
    <name evidence="2" type="ORF">ACIBG2_17205</name>
</gene>
<dbReference type="RefSeq" id="WP_397082349.1">
    <property type="nucleotide sequence ID" value="NZ_JBITGY010000004.1"/>
</dbReference>
<dbReference type="PROSITE" id="PS51318">
    <property type="entry name" value="TAT"/>
    <property type="match status" value="1"/>
</dbReference>
<organism evidence="2 3">
    <name type="scientific">Nonomuraea typhae</name>
    <dbReference type="NCBI Taxonomy" id="2603600"/>
    <lineage>
        <taxon>Bacteria</taxon>
        <taxon>Bacillati</taxon>
        <taxon>Actinomycetota</taxon>
        <taxon>Actinomycetes</taxon>
        <taxon>Streptosporangiales</taxon>
        <taxon>Streptosporangiaceae</taxon>
        <taxon>Nonomuraea</taxon>
    </lineage>
</organism>
<dbReference type="EMBL" id="JBITGY010000004">
    <property type="protein sequence ID" value="MFI6499129.1"/>
    <property type="molecule type" value="Genomic_DNA"/>
</dbReference>
<dbReference type="Proteomes" id="UP001612741">
    <property type="component" value="Unassembled WGS sequence"/>
</dbReference>
<sequence length="132" mass="13903">MTDGPTSKETMGQGVARRKFLQGTAVGVVAVGIGGLGVAKATGAAAAPAPISEEIYKGHKIEVVADFAKNDSHHGLDRKALIDGVELHVMVLDDGQFITAQSHYNPQPTLQLAARAAVDNIGQDGKLHPWRR</sequence>
<evidence type="ECO:0000313" key="3">
    <source>
        <dbReference type="Proteomes" id="UP001612741"/>
    </source>
</evidence>
<dbReference type="InterPro" id="IPR023199">
    <property type="entry name" value="GriE/MELC1_sf"/>
</dbReference>
<keyword evidence="3" id="KW-1185">Reference proteome</keyword>
<dbReference type="Pfam" id="PF06236">
    <property type="entry name" value="MelC1"/>
    <property type="match status" value="1"/>
</dbReference>
<proteinExistence type="inferred from homology"/>
<comment type="caution">
    <text evidence="2">The sequence shown here is derived from an EMBL/GenBank/DDBJ whole genome shotgun (WGS) entry which is preliminary data.</text>
</comment>
<dbReference type="InterPro" id="IPR010928">
    <property type="entry name" value="MelC1"/>
</dbReference>
<comment type="similarity">
    <text evidence="1">Belongs to the melC1 family.</text>
</comment>